<dbReference type="EMBL" id="LSRX01000115">
    <property type="protein sequence ID" value="OLQ08554.1"/>
    <property type="molecule type" value="Genomic_DNA"/>
</dbReference>
<dbReference type="GO" id="GO:0008270">
    <property type="term" value="F:zinc ion binding"/>
    <property type="evidence" value="ECO:0007669"/>
    <property type="project" value="UniProtKB-KW"/>
</dbReference>
<evidence type="ECO:0000256" key="6">
    <source>
        <dbReference type="ARBA" id="ARBA00022771"/>
    </source>
</evidence>
<dbReference type="GO" id="GO:0061630">
    <property type="term" value="F:ubiquitin protein ligase activity"/>
    <property type="evidence" value="ECO:0007669"/>
    <property type="project" value="UniProtKB-EC"/>
</dbReference>
<dbReference type="PANTHER" id="PTHR11685">
    <property type="entry name" value="RBR FAMILY RING FINGER AND IBR DOMAIN-CONTAINING"/>
    <property type="match status" value="1"/>
</dbReference>
<feature type="region of interest" description="Disordered" evidence="10">
    <location>
        <begin position="55"/>
        <end position="75"/>
    </location>
</feature>
<feature type="region of interest" description="Disordered" evidence="10">
    <location>
        <begin position="366"/>
        <end position="416"/>
    </location>
</feature>
<dbReference type="OrthoDB" id="6050183at2759"/>
<dbReference type="SMART" id="SM00184">
    <property type="entry name" value="RING"/>
    <property type="match status" value="1"/>
</dbReference>
<evidence type="ECO:0000259" key="12">
    <source>
        <dbReference type="PROSITE" id="PS51873"/>
    </source>
</evidence>
<keyword evidence="5" id="KW-0677">Repeat</keyword>
<feature type="compositionally biased region" description="Low complexity" evidence="10">
    <location>
        <begin position="256"/>
        <end position="272"/>
    </location>
</feature>
<feature type="compositionally biased region" description="Polar residues" evidence="10">
    <location>
        <begin position="182"/>
        <end position="192"/>
    </location>
</feature>
<dbReference type="PROSITE" id="PS51873">
    <property type="entry name" value="TRIAD"/>
    <property type="match status" value="1"/>
</dbReference>
<dbReference type="InterPro" id="IPR044066">
    <property type="entry name" value="TRIAD_supradom"/>
</dbReference>
<keyword evidence="14" id="KW-1185">Reference proteome</keyword>
<dbReference type="Proteomes" id="UP000186817">
    <property type="component" value="Unassembled WGS sequence"/>
</dbReference>
<proteinExistence type="predicted"/>
<dbReference type="SUPFAM" id="SSF57850">
    <property type="entry name" value="RING/U-box"/>
    <property type="match status" value="3"/>
</dbReference>
<name>A0A1Q9EMA4_SYMMI</name>
<comment type="catalytic activity">
    <reaction evidence="1">
        <text>[E2 ubiquitin-conjugating enzyme]-S-ubiquitinyl-L-cysteine + [acceptor protein]-L-lysine = [E2 ubiquitin-conjugating enzyme]-L-cysteine + [acceptor protein]-N(6)-ubiquitinyl-L-lysine.</text>
        <dbReference type="EC" id="2.3.2.31"/>
    </reaction>
</comment>
<dbReference type="InterPro" id="IPR031127">
    <property type="entry name" value="E3_UB_ligase_RBR"/>
</dbReference>
<dbReference type="AlphaFoldDB" id="A0A1Q9EMA4"/>
<feature type="compositionally biased region" description="Low complexity" evidence="10">
    <location>
        <begin position="385"/>
        <end position="402"/>
    </location>
</feature>
<dbReference type="GO" id="GO:0016567">
    <property type="term" value="P:protein ubiquitination"/>
    <property type="evidence" value="ECO:0007669"/>
    <property type="project" value="InterPro"/>
</dbReference>
<feature type="domain" description="RING-type" evidence="12">
    <location>
        <begin position="423"/>
        <end position="639"/>
    </location>
</feature>
<feature type="compositionally biased region" description="Basic and acidic residues" evidence="10">
    <location>
        <begin position="366"/>
        <end position="375"/>
    </location>
</feature>
<dbReference type="InterPro" id="IPR002867">
    <property type="entry name" value="IBR_dom"/>
</dbReference>
<dbReference type="InterPro" id="IPR013083">
    <property type="entry name" value="Znf_RING/FYVE/PHD"/>
</dbReference>
<feature type="region of interest" description="Disordered" evidence="10">
    <location>
        <begin position="167"/>
        <end position="299"/>
    </location>
</feature>
<evidence type="ECO:0000256" key="3">
    <source>
        <dbReference type="ARBA" id="ARBA00022679"/>
    </source>
</evidence>
<evidence type="ECO:0000256" key="2">
    <source>
        <dbReference type="ARBA" id="ARBA00012251"/>
    </source>
</evidence>
<reference evidence="13 14" key="1">
    <citation type="submission" date="2016-02" db="EMBL/GenBank/DDBJ databases">
        <title>Genome analysis of coral dinoflagellate symbionts highlights evolutionary adaptations to a symbiotic lifestyle.</title>
        <authorList>
            <person name="Aranda M."/>
            <person name="Li Y."/>
            <person name="Liew Y.J."/>
            <person name="Baumgarten S."/>
            <person name="Simakov O."/>
            <person name="Wilson M."/>
            <person name="Piel J."/>
            <person name="Ashoor H."/>
            <person name="Bougouffa S."/>
            <person name="Bajic V.B."/>
            <person name="Ryu T."/>
            <person name="Ravasi T."/>
            <person name="Bayer T."/>
            <person name="Micklem G."/>
            <person name="Kim H."/>
            <person name="Bhak J."/>
            <person name="Lajeunesse T.C."/>
            <person name="Voolstra C.R."/>
        </authorList>
    </citation>
    <scope>NUCLEOTIDE SEQUENCE [LARGE SCALE GENOMIC DNA]</scope>
    <source>
        <strain evidence="13 14">CCMP2467</strain>
    </source>
</reference>
<organism evidence="13 14">
    <name type="scientific">Symbiodinium microadriaticum</name>
    <name type="common">Dinoflagellate</name>
    <name type="synonym">Zooxanthella microadriatica</name>
    <dbReference type="NCBI Taxonomy" id="2951"/>
    <lineage>
        <taxon>Eukaryota</taxon>
        <taxon>Sar</taxon>
        <taxon>Alveolata</taxon>
        <taxon>Dinophyceae</taxon>
        <taxon>Suessiales</taxon>
        <taxon>Symbiodiniaceae</taxon>
        <taxon>Symbiodinium</taxon>
    </lineage>
</organism>
<accession>A0A1Q9EMA4</accession>
<keyword evidence="8" id="KW-0862">Zinc</keyword>
<evidence type="ECO:0000256" key="5">
    <source>
        <dbReference type="ARBA" id="ARBA00022737"/>
    </source>
</evidence>
<evidence type="ECO:0000259" key="11">
    <source>
        <dbReference type="PROSITE" id="PS50089"/>
    </source>
</evidence>
<protein>
    <recommendedName>
        <fullName evidence="2">RBR-type E3 ubiquitin transferase</fullName>
        <ecNumber evidence="2">2.3.2.31</ecNumber>
    </recommendedName>
</protein>
<gene>
    <name evidence="13" type="primary">rnf19b</name>
    <name evidence="13" type="ORF">AK812_SmicGene7933</name>
</gene>
<dbReference type="SMART" id="SM00647">
    <property type="entry name" value="IBR"/>
    <property type="match status" value="2"/>
</dbReference>
<dbReference type="OMA" id="CAVHEEQ"/>
<evidence type="ECO:0000313" key="14">
    <source>
        <dbReference type="Proteomes" id="UP000186817"/>
    </source>
</evidence>
<dbReference type="Pfam" id="PF01485">
    <property type="entry name" value="IBR"/>
    <property type="match status" value="1"/>
</dbReference>
<dbReference type="EC" id="2.3.2.31" evidence="2"/>
<keyword evidence="4" id="KW-0479">Metal-binding</keyword>
<feature type="region of interest" description="Disordered" evidence="10">
    <location>
        <begin position="100"/>
        <end position="119"/>
    </location>
</feature>
<dbReference type="PROSITE" id="PS50089">
    <property type="entry name" value="ZF_RING_2"/>
    <property type="match status" value="1"/>
</dbReference>
<dbReference type="InterPro" id="IPR001841">
    <property type="entry name" value="Znf_RING"/>
</dbReference>
<keyword evidence="3" id="KW-0808">Transferase</keyword>
<keyword evidence="7" id="KW-0833">Ubl conjugation pathway</keyword>
<dbReference type="Gene3D" id="3.30.40.10">
    <property type="entry name" value="Zinc/RING finger domain, C3HC4 (zinc finger)"/>
    <property type="match status" value="1"/>
</dbReference>
<evidence type="ECO:0000256" key="7">
    <source>
        <dbReference type="ARBA" id="ARBA00022786"/>
    </source>
</evidence>
<comment type="caution">
    <text evidence="13">The sequence shown here is derived from an EMBL/GenBank/DDBJ whole genome shotgun (WGS) entry which is preliminary data.</text>
</comment>
<evidence type="ECO:0000313" key="13">
    <source>
        <dbReference type="EMBL" id="OLQ08554.1"/>
    </source>
</evidence>
<evidence type="ECO:0000256" key="1">
    <source>
        <dbReference type="ARBA" id="ARBA00001798"/>
    </source>
</evidence>
<evidence type="ECO:0000256" key="10">
    <source>
        <dbReference type="SAM" id="MobiDB-lite"/>
    </source>
</evidence>
<evidence type="ECO:0000256" key="8">
    <source>
        <dbReference type="ARBA" id="ARBA00022833"/>
    </source>
</evidence>
<keyword evidence="6 9" id="KW-0863">Zinc-finger</keyword>
<evidence type="ECO:0000256" key="4">
    <source>
        <dbReference type="ARBA" id="ARBA00022723"/>
    </source>
</evidence>
<sequence length="662" mass="71412">MPPGTVGYQSGVLARSFLTNLLRCRDCSKPEPDVLLAAMTTTTLEERMKERGTFKAKGEATGRQKAAKPHRPANPVERGISAIDAAASAAAAVAAAKATAALKGDRRRPPPGETRLGRLAGSSLFLNRNYFGAYGESRKILKGTPHPGAGDIHFQHRQGLALLGPAEVAPAPPRRGKPLDSQAGSQSDSYRTAMQALPPPNASDRTDEAAAASRQSSPVLILDASDSPAHRPARPIKRVTTPLRVYSRRSHRRVASPDAASRDANSSSRGASPPRSEESDDGGFELVQGPAASPLQVTPKEKLQKEAVYDPAHLRCNTILGALKQAGLADSICLAKQADLEAVAFSGTGRRLAAVRPLEFLEVEDDGHQEVEQRPRHVATPQRRSSLSTESTTLPAPTASAAQDSGDEVPAPPSPTSVQRSCVGEFCSICCEDVLPGKAVRLSCRHGWYCTQCLEQHAKARLQIGSVDVCCPECNTSIAERTLRQVLPASLVEQLLTRSLEQAVSAAQDIYPCPTPNCSFRVALEDGDVPRLKCPDCKKTCCLRCGVQPYHRGKTCEEAAAQRRKANSDEAALKRWMVATGSKQCPTCQVVVTKQNLEKQGTQYVECHKMMCRNCETKFCFKCLAILSDKVSCACTRKEHGFINPKTGRRVNHVKAAPKKKR</sequence>
<feature type="domain" description="RING-type" evidence="11">
    <location>
        <begin position="427"/>
        <end position="475"/>
    </location>
</feature>
<evidence type="ECO:0000256" key="9">
    <source>
        <dbReference type="PROSITE-ProRule" id="PRU00175"/>
    </source>
</evidence>